<proteinExistence type="inferred from homology"/>
<evidence type="ECO:0000256" key="2">
    <source>
        <dbReference type="ARBA" id="ARBA00022490"/>
    </source>
</evidence>
<dbReference type="Gene3D" id="3.40.50.300">
    <property type="entry name" value="P-loop containing nucleotide triphosphate hydrolases"/>
    <property type="match status" value="1"/>
</dbReference>
<feature type="binding site" evidence="10">
    <location>
        <position position="15"/>
    </location>
    <ligand>
        <name>ATP</name>
        <dbReference type="ChEBI" id="CHEBI:30616"/>
    </ligand>
</feature>
<comment type="subunit">
    <text evidence="10">Interacts with small ribosomal subunit protein uS11. Not a structural component of 43S pre-ribosomes, but transiently interacts with them by binding to uS11.</text>
</comment>
<keyword evidence="7 10" id="KW-0418">Kinase</keyword>
<keyword evidence="6 10" id="KW-0547">Nucleotide-binding</keyword>
<dbReference type="GO" id="GO:0005634">
    <property type="term" value="C:nucleus"/>
    <property type="evidence" value="ECO:0007669"/>
    <property type="project" value="UniProtKB-SubCell"/>
</dbReference>
<dbReference type="SUPFAM" id="SSF52540">
    <property type="entry name" value="P-loop containing nucleoside triphosphate hydrolases"/>
    <property type="match status" value="1"/>
</dbReference>
<sequence length="166" mass="19232">MSRPNILITGTPGTGKSTTAESVALNTGLRHVELSQLVKTDQLYSEFDEEYNSYVIDEDKVCDTLEPIMQQKGVVVDYHGSDFFPERWFDLVVVLRADNTVLYDRLKARGYHDKKITENVECEIMQVLLDEAKDSYREDIIWVLQSDNTEQLLENVQKIEDYINNY</sequence>
<dbReference type="GO" id="GO:0016887">
    <property type="term" value="F:ATP hydrolysis activity"/>
    <property type="evidence" value="ECO:0007669"/>
    <property type="project" value="UniProtKB-UniRule"/>
</dbReference>
<comment type="subcellular location">
    <subcellularLocation>
        <location evidence="10">Cytoplasm</location>
    </subcellularLocation>
    <subcellularLocation>
        <location evidence="10">Nucleus</location>
    </subcellularLocation>
</comment>
<dbReference type="InterPro" id="IPR020618">
    <property type="entry name" value="Adenyl_kinase_AK6"/>
</dbReference>
<dbReference type="EMBL" id="HBKP01001252">
    <property type="protein sequence ID" value="CAE2200299.1"/>
    <property type="molecule type" value="Transcribed_RNA"/>
</dbReference>
<evidence type="ECO:0000313" key="11">
    <source>
        <dbReference type="EMBL" id="CAE2200299.1"/>
    </source>
</evidence>
<gene>
    <name evidence="11" type="ORF">VSP0166_LOCUS895</name>
</gene>
<dbReference type="AlphaFoldDB" id="A0A7S4HIJ6"/>
<evidence type="ECO:0000256" key="6">
    <source>
        <dbReference type="ARBA" id="ARBA00022741"/>
    </source>
</evidence>
<protein>
    <recommendedName>
        <fullName evidence="10">Adenylate kinase isoenzyme 6 homolog</fullName>
        <shortName evidence="10">AK6</shortName>
        <ecNumber evidence="10">2.7.4.3</ecNumber>
    </recommendedName>
    <alternativeName>
        <fullName evidence="10">Dual activity adenylate kinase/ATPase</fullName>
        <shortName evidence="10">AK/ATPase</shortName>
    </alternativeName>
</protein>
<feature type="binding site" evidence="10">
    <location>
        <position position="16"/>
    </location>
    <ligand>
        <name>ATP</name>
        <dbReference type="ChEBI" id="CHEBI:30616"/>
    </ligand>
</feature>
<keyword evidence="4 10" id="KW-0698">rRNA processing</keyword>
<dbReference type="GO" id="GO:0005524">
    <property type="term" value="F:ATP binding"/>
    <property type="evidence" value="ECO:0007669"/>
    <property type="project" value="UniProtKB-KW"/>
</dbReference>
<evidence type="ECO:0000256" key="1">
    <source>
        <dbReference type="ARBA" id="ARBA00000582"/>
    </source>
</evidence>
<feature type="binding site" evidence="10">
    <location>
        <position position="17"/>
    </location>
    <ligand>
        <name>ATP</name>
        <dbReference type="ChEBI" id="CHEBI:30616"/>
    </ligand>
</feature>
<feature type="region of interest" description="LID" evidence="10">
    <location>
        <begin position="108"/>
        <end position="118"/>
    </location>
</feature>
<dbReference type="GO" id="GO:0004017">
    <property type="term" value="F:AMP kinase activity"/>
    <property type="evidence" value="ECO:0007669"/>
    <property type="project" value="UniProtKB-UniRule"/>
</dbReference>
<evidence type="ECO:0000256" key="10">
    <source>
        <dbReference type="HAMAP-Rule" id="MF_03173"/>
    </source>
</evidence>
<name>A0A7S4HIJ6_9EUKA</name>
<comment type="caution">
    <text evidence="10">Lacks conserved residue(s) required for the propagation of feature annotation.</text>
</comment>
<comment type="similarity">
    <text evidence="10">Belongs to the adenylate kinase family. AK6 subfamily.</text>
</comment>
<dbReference type="FunFam" id="3.40.50.300:FF:000372">
    <property type="entry name" value="Adenylate kinase isoenzyme 6 homolog"/>
    <property type="match status" value="1"/>
</dbReference>
<dbReference type="Pfam" id="PF13238">
    <property type="entry name" value="AAA_18"/>
    <property type="match status" value="1"/>
</dbReference>
<evidence type="ECO:0000256" key="5">
    <source>
        <dbReference type="ARBA" id="ARBA00022679"/>
    </source>
</evidence>
<comment type="function">
    <text evidence="10">Broad-specificity nucleoside monophosphate (NMP) kinase that catalyzes the reversible transfer of the terminal phosphate group between nucleoside triphosphates and monophosphates. Has also ATPase activity. Involved in the late cytoplasmic maturation steps of the 40S ribosomal particles, specifically 18S rRNA maturation. While NMP activity is not required for ribosome maturation, ATPase activity is. Associates transiently with small ribosomal subunit protein uS11. ATP hydrolysis breaks the interaction with uS11. May temporarily remove uS11 from the ribosome to enable a conformational change of the ribosomal RNA that is needed for the final maturation step of the small ribosomal subunit. Its NMP activity may have a role in nuclear energy homeostasis.</text>
</comment>
<dbReference type="EC" id="2.7.4.3" evidence="10"/>
<feature type="binding site" evidence="10">
    <location>
        <position position="18"/>
    </location>
    <ligand>
        <name>ATP</name>
        <dbReference type="ChEBI" id="CHEBI:30616"/>
    </ligand>
</feature>
<organism evidence="11">
    <name type="scientific">Vannella robusta</name>
    <dbReference type="NCBI Taxonomy" id="1487602"/>
    <lineage>
        <taxon>Eukaryota</taxon>
        <taxon>Amoebozoa</taxon>
        <taxon>Discosea</taxon>
        <taxon>Flabellinia</taxon>
        <taxon>Vannellidae</taxon>
        <taxon>Vannella</taxon>
    </lineage>
</organism>
<comment type="catalytic activity">
    <reaction evidence="1 10">
        <text>AMP + ATP = 2 ADP</text>
        <dbReference type="Rhea" id="RHEA:12973"/>
        <dbReference type="ChEBI" id="CHEBI:30616"/>
        <dbReference type="ChEBI" id="CHEBI:456215"/>
        <dbReference type="ChEBI" id="CHEBI:456216"/>
        <dbReference type="EC" id="2.7.4.3"/>
    </reaction>
</comment>
<feature type="region of interest" description="NMPbind" evidence="10">
    <location>
        <begin position="33"/>
        <end position="56"/>
    </location>
</feature>
<evidence type="ECO:0000256" key="3">
    <source>
        <dbReference type="ARBA" id="ARBA00022517"/>
    </source>
</evidence>
<dbReference type="GO" id="GO:0005737">
    <property type="term" value="C:cytoplasm"/>
    <property type="evidence" value="ECO:0007669"/>
    <property type="project" value="UniProtKB-SubCell"/>
</dbReference>
<evidence type="ECO:0000256" key="4">
    <source>
        <dbReference type="ARBA" id="ARBA00022552"/>
    </source>
</evidence>
<keyword evidence="8 10" id="KW-0067">ATP-binding</keyword>
<evidence type="ECO:0000256" key="9">
    <source>
        <dbReference type="ARBA" id="ARBA00023242"/>
    </source>
</evidence>
<comment type="catalytic activity">
    <reaction evidence="10">
        <text>ATP + H2O = ADP + phosphate + H(+)</text>
        <dbReference type="Rhea" id="RHEA:13065"/>
        <dbReference type="ChEBI" id="CHEBI:15377"/>
        <dbReference type="ChEBI" id="CHEBI:15378"/>
        <dbReference type="ChEBI" id="CHEBI:30616"/>
        <dbReference type="ChEBI" id="CHEBI:43474"/>
        <dbReference type="ChEBI" id="CHEBI:456216"/>
    </reaction>
</comment>
<reference evidence="11" key="1">
    <citation type="submission" date="2021-01" db="EMBL/GenBank/DDBJ databases">
        <authorList>
            <person name="Corre E."/>
            <person name="Pelletier E."/>
            <person name="Niang G."/>
            <person name="Scheremetjew M."/>
            <person name="Finn R."/>
            <person name="Kale V."/>
            <person name="Holt S."/>
            <person name="Cochrane G."/>
            <person name="Meng A."/>
            <person name="Brown T."/>
            <person name="Cohen L."/>
        </authorList>
    </citation>
    <scope>NUCLEOTIDE SEQUENCE</scope>
    <source>
        <strain evidence="11">DIVA3 518/3/11/1/6</strain>
    </source>
</reference>
<dbReference type="PANTHER" id="PTHR12595">
    <property type="entry name" value="POS9-ACTIVATING FACTOR FAP7-RELATED"/>
    <property type="match status" value="1"/>
</dbReference>
<accession>A0A7S4HIJ6</accession>
<dbReference type="HAMAP" id="MF_00039">
    <property type="entry name" value="Adenylate_kinase_AK6"/>
    <property type="match status" value="1"/>
</dbReference>
<keyword evidence="5 10" id="KW-0808">Transferase</keyword>
<feature type="binding site" evidence="10">
    <location>
        <position position="109"/>
    </location>
    <ligand>
        <name>ATP</name>
        <dbReference type="ChEBI" id="CHEBI:30616"/>
    </ligand>
</feature>
<dbReference type="PANTHER" id="PTHR12595:SF0">
    <property type="entry name" value="ADENYLATE KINASE ISOENZYME 6"/>
    <property type="match status" value="1"/>
</dbReference>
<dbReference type="InterPro" id="IPR027417">
    <property type="entry name" value="P-loop_NTPase"/>
</dbReference>
<dbReference type="GO" id="GO:0042274">
    <property type="term" value="P:ribosomal small subunit biogenesis"/>
    <property type="evidence" value="ECO:0007669"/>
    <property type="project" value="UniProtKB-UniRule"/>
</dbReference>
<keyword evidence="3 10" id="KW-0690">Ribosome biogenesis</keyword>
<evidence type="ECO:0000256" key="8">
    <source>
        <dbReference type="ARBA" id="ARBA00022840"/>
    </source>
</evidence>
<keyword evidence="9 10" id="KW-0539">Nucleus</keyword>
<keyword evidence="2 10" id="KW-0963">Cytoplasm</keyword>
<dbReference type="GO" id="GO:0006364">
    <property type="term" value="P:rRNA processing"/>
    <property type="evidence" value="ECO:0007669"/>
    <property type="project" value="UniProtKB-KW"/>
</dbReference>
<evidence type="ECO:0000256" key="7">
    <source>
        <dbReference type="ARBA" id="ARBA00022777"/>
    </source>
</evidence>
<feature type="binding site" evidence="10">
    <location>
        <position position="13"/>
    </location>
    <ligand>
        <name>ATP</name>
        <dbReference type="ChEBI" id="CHEBI:30616"/>
    </ligand>
</feature>